<name>A0ABV3GM55_MICGL</name>
<dbReference type="RefSeq" id="WP_358138010.1">
    <property type="nucleotide sequence ID" value="NZ_JBFALK010000018.1"/>
</dbReference>
<evidence type="ECO:0000256" key="1">
    <source>
        <dbReference type="SAM" id="MobiDB-lite"/>
    </source>
</evidence>
<feature type="compositionally biased region" description="Basic and acidic residues" evidence="1">
    <location>
        <begin position="91"/>
        <end position="101"/>
    </location>
</feature>
<evidence type="ECO:0008006" key="4">
    <source>
        <dbReference type="Google" id="ProtNLM"/>
    </source>
</evidence>
<dbReference type="EMBL" id="JBFALK010000018">
    <property type="protein sequence ID" value="MEV0972698.1"/>
    <property type="molecule type" value="Genomic_DNA"/>
</dbReference>
<feature type="region of interest" description="Disordered" evidence="1">
    <location>
        <begin position="90"/>
        <end position="110"/>
    </location>
</feature>
<dbReference type="Gene3D" id="3.30.565.10">
    <property type="entry name" value="Histidine kinase-like ATPase, C-terminal domain"/>
    <property type="match status" value="1"/>
</dbReference>
<evidence type="ECO:0000313" key="2">
    <source>
        <dbReference type="EMBL" id="MEV0972698.1"/>
    </source>
</evidence>
<dbReference type="InterPro" id="IPR036890">
    <property type="entry name" value="HATPase_C_sf"/>
</dbReference>
<organism evidence="2 3">
    <name type="scientific">Microtetraspora glauca</name>
    <dbReference type="NCBI Taxonomy" id="1996"/>
    <lineage>
        <taxon>Bacteria</taxon>
        <taxon>Bacillati</taxon>
        <taxon>Actinomycetota</taxon>
        <taxon>Actinomycetes</taxon>
        <taxon>Streptosporangiales</taxon>
        <taxon>Streptosporangiaceae</taxon>
        <taxon>Microtetraspora</taxon>
    </lineage>
</organism>
<gene>
    <name evidence="2" type="ORF">AB0I59_29185</name>
</gene>
<keyword evidence="3" id="KW-1185">Reference proteome</keyword>
<evidence type="ECO:0000313" key="3">
    <source>
        <dbReference type="Proteomes" id="UP001551675"/>
    </source>
</evidence>
<proteinExistence type="predicted"/>
<reference evidence="2 3" key="1">
    <citation type="submission" date="2024-06" db="EMBL/GenBank/DDBJ databases">
        <title>The Natural Products Discovery Center: Release of the First 8490 Sequenced Strains for Exploring Actinobacteria Biosynthetic Diversity.</title>
        <authorList>
            <person name="Kalkreuter E."/>
            <person name="Kautsar S.A."/>
            <person name="Yang D."/>
            <person name="Bader C.D."/>
            <person name="Teijaro C.N."/>
            <person name="Fluegel L."/>
            <person name="Davis C.M."/>
            <person name="Simpson J.R."/>
            <person name="Lauterbach L."/>
            <person name="Steele A.D."/>
            <person name="Gui C."/>
            <person name="Meng S."/>
            <person name="Li G."/>
            <person name="Viehrig K."/>
            <person name="Ye F."/>
            <person name="Su P."/>
            <person name="Kiefer A.F."/>
            <person name="Nichols A."/>
            <person name="Cepeda A.J."/>
            <person name="Yan W."/>
            <person name="Fan B."/>
            <person name="Jiang Y."/>
            <person name="Adhikari A."/>
            <person name="Zheng C.-J."/>
            <person name="Schuster L."/>
            <person name="Cowan T.M."/>
            <person name="Smanski M.J."/>
            <person name="Chevrette M.G."/>
            <person name="De Carvalho L.P.S."/>
            <person name="Shen B."/>
        </authorList>
    </citation>
    <scope>NUCLEOTIDE SEQUENCE [LARGE SCALE GENOMIC DNA]</scope>
    <source>
        <strain evidence="2 3">NPDC050100</strain>
    </source>
</reference>
<comment type="caution">
    <text evidence="2">The sequence shown here is derived from an EMBL/GenBank/DDBJ whole genome shotgun (WGS) entry which is preliminary data.</text>
</comment>
<sequence>MTSIFDVSASEGDVSGRDLGQAVESLLAGWAERVAVPVEVWALPTKEVPDELARLAYRVLVDALARVEGAREVSVAMTTGKTLRLTVSCEGRTDPHGKGTADRNASGDDAGMSVLHTQVKARRGVYSTGLAGTGSMTITLELPLP</sequence>
<accession>A0ABV3GM55</accession>
<protein>
    <recommendedName>
        <fullName evidence="4">ATP-binding protein</fullName>
    </recommendedName>
</protein>
<dbReference type="Proteomes" id="UP001551675">
    <property type="component" value="Unassembled WGS sequence"/>
</dbReference>